<evidence type="ECO:0000256" key="16">
    <source>
        <dbReference type="ARBA" id="ARBA00022741"/>
    </source>
</evidence>
<keyword evidence="31" id="KW-1185">Reference proteome</keyword>
<keyword evidence="17" id="KW-0418">Kinase</keyword>
<evidence type="ECO:0000256" key="21">
    <source>
        <dbReference type="ARBA" id="ARBA00023015"/>
    </source>
</evidence>
<evidence type="ECO:0000256" key="26">
    <source>
        <dbReference type="ARBA" id="ARBA00033194"/>
    </source>
</evidence>
<feature type="domain" description="Protein kinase" evidence="29">
    <location>
        <begin position="15"/>
        <end position="335"/>
    </location>
</feature>
<evidence type="ECO:0000256" key="1">
    <source>
        <dbReference type="ARBA" id="ARBA00003747"/>
    </source>
</evidence>
<protein>
    <recommendedName>
        <fullName evidence="9">EKC/KEOPS complex subunit BUD32</fullName>
        <ecNumber evidence="7">2.7.11.1</ecNumber>
    </recommendedName>
    <alternativeName>
        <fullName evidence="25 26">Atypical Serine/threonine protein kinase BUD32</fullName>
    </alternativeName>
    <alternativeName>
        <fullName evidence="8">EKC/KEOPS complex subunit bud32</fullName>
    </alternativeName>
</protein>
<comment type="similarity">
    <text evidence="5">Belongs to the protein kinase superfamily. BUD32 family.</text>
</comment>
<dbReference type="GO" id="GO:0004674">
    <property type="term" value="F:protein serine/threonine kinase activity"/>
    <property type="evidence" value="ECO:0007669"/>
    <property type="project" value="UniProtKB-KW"/>
</dbReference>
<keyword evidence="23" id="KW-0804">Transcription</keyword>
<comment type="subcellular location">
    <subcellularLocation>
        <location evidence="4">Chromosome</location>
        <location evidence="4">Telomere</location>
    </subcellularLocation>
    <subcellularLocation>
        <location evidence="3">Cytoplasm</location>
    </subcellularLocation>
    <subcellularLocation>
        <location evidence="2">Nucleus</location>
    </subcellularLocation>
</comment>
<keyword evidence="16" id="KW-0547">Nucleotide-binding</keyword>
<evidence type="ECO:0000256" key="14">
    <source>
        <dbReference type="ARBA" id="ARBA00022679"/>
    </source>
</evidence>
<sequence>MTDKLIETVEKHLNNIPITIISQGAEALVFETSIHPYNISSTANGTDKYIIKYRPNKPYRHPKIDQFINKSRTISECKFMYKLQKLNINCPSIISIDYNNGIIWMEYLGFNLPNNSISSLKNWLWYLETQAAEDEDNRKLCVNEQVKSICNRVGQLIGKLHLNDMIHGDLTSSNIILLESYEPALIDFGLSSFSGLAEDKAVDLYVLERAILSTHSLFSDTYNVWLLEGYELIHKQLNKSMKFKEVEKKLQDVRLRGRKRSIHVKPSQLVITFRSLSQYRHNPQIYIHELNPNIYKFSLSTNPKSLDIGISDSVLPTPESFKSNPKFLKLVHETIRDHIDQDFTFIMEAGVNKDCFMPIYDLREIPQYARIPEPENVFGYVQVDKDGKIIKDSYQSNNMYRLCTCTSGLSKFSDYILDQLKAQIN</sequence>
<dbReference type="AlphaFoldDB" id="A0A8J5QU56"/>
<comment type="catalytic activity">
    <reaction evidence="27">
        <text>L-threonyl-[protein] + ATP = O-phospho-L-threonyl-[protein] + ADP + H(+)</text>
        <dbReference type="Rhea" id="RHEA:46608"/>
        <dbReference type="Rhea" id="RHEA-COMP:11060"/>
        <dbReference type="Rhea" id="RHEA-COMP:11605"/>
        <dbReference type="ChEBI" id="CHEBI:15378"/>
        <dbReference type="ChEBI" id="CHEBI:30013"/>
        <dbReference type="ChEBI" id="CHEBI:30616"/>
        <dbReference type="ChEBI" id="CHEBI:61977"/>
        <dbReference type="ChEBI" id="CHEBI:456216"/>
        <dbReference type="EC" id="2.7.11.1"/>
    </reaction>
</comment>
<comment type="caution">
    <text evidence="30">The sequence shown here is derived from an EMBL/GenBank/DDBJ whole genome shotgun (WGS) entry which is preliminary data.</text>
</comment>
<dbReference type="InterPro" id="IPR008266">
    <property type="entry name" value="Tyr_kinase_AS"/>
</dbReference>
<dbReference type="PROSITE" id="PS00109">
    <property type="entry name" value="PROTEIN_KINASE_TYR"/>
    <property type="match status" value="1"/>
</dbReference>
<keyword evidence="18" id="KW-0378">Hydrolase</keyword>
<evidence type="ECO:0000256" key="3">
    <source>
        <dbReference type="ARBA" id="ARBA00004496"/>
    </source>
</evidence>
<evidence type="ECO:0000256" key="6">
    <source>
        <dbReference type="ARBA" id="ARBA00011534"/>
    </source>
</evidence>
<keyword evidence="19" id="KW-0067">ATP-binding</keyword>
<comment type="function">
    <text evidence="1">Component of the EKC/KEOPS complex that is required for the formation of a threonylcarbamoyl group on adenosine at position 37 (t(6)A37) in tRNAs that read codons beginning with adenine. The complex is probably involved in the transfer of the threonylcarbamoyl moiety of threonylcarbamoyl-AMP (TC-AMP) to the N6 group of A37. BUD32 has ATPase activity in the context of the EKC/KEOPS complex and likely plays a supporting role to the catalytic subunit KAE1. The EKC/KEOPS complex also promotes both telomere uncapping and telomere elongation. The complex is required for efficient recruitment of transcriptional coactivators.</text>
</comment>
<dbReference type="PANTHER" id="PTHR12209:SF0">
    <property type="entry name" value="EKC_KEOPS COMPLEX SUBUNIT TP53RK"/>
    <property type="match status" value="1"/>
</dbReference>
<keyword evidence="13" id="KW-0597">Phosphoprotein</keyword>
<evidence type="ECO:0000256" key="12">
    <source>
        <dbReference type="ARBA" id="ARBA00022527"/>
    </source>
</evidence>
<dbReference type="OrthoDB" id="3399at2759"/>
<evidence type="ECO:0000256" key="5">
    <source>
        <dbReference type="ARBA" id="ARBA00010630"/>
    </source>
</evidence>
<evidence type="ECO:0000256" key="19">
    <source>
        <dbReference type="ARBA" id="ARBA00022840"/>
    </source>
</evidence>
<evidence type="ECO:0000256" key="18">
    <source>
        <dbReference type="ARBA" id="ARBA00022801"/>
    </source>
</evidence>
<comment type="subunit">
    <text evidence="6">Component of the EKC/KEOPS complex composed of at least BUD32, CGI121, GON7, KAE1 and PCC1; the whole complex dimerizes.</text>
</comment>
<evidence type="ECO:0000256" key="9">
    <source>
        <dbReference type="ARBA" id="ARBA00019973"/>
    </source>
</evidence>
<dbReference type="GO" id="GO:0005524">
    <property type="term" value="F:ATP binding"/>
    <property type="evidence" value="ECO:0007669"/>
    <property type="project" value="UniProtKB-KW"/>
</dbReference>
<evidence type="ECO:0000256" key="8">
    <source>
        <dbReference type="ARBA" id="ARBA00013948"/>
    </source>
</evidence>
<evidence type="ECO:0000256" key="25">
    <source>
        <dbReference type="ARBA" id="ARBA00030980"/>
    </source>
</evidence>
<dbReference type="GO" id="GO:0000781">
    <property type="term" value="C:chromosome, telomeric region"/>
    <property type="evidence" value="ECO:0007669"/>
    <property type="project" value="UniProtKB-SubCell"/>
</dbReference>
<name>A0A8J5QU56_9ASCO</name>
<dbReference type="EC" id="2.7.11.1" evidence="7"/>
<evidence type="ECO:0000259" key="29">
    <source>
        <dbReference type="PROSITE" id="PS50011"/>
    </source>
</evidence>
<keyword evidence="22" id="KW-0010">Activator</keyword>
<keyword evidence="12" id="KW-0723">Serine/threonine-protein kinase</keyword>
<evidence type="ECO:0000256" key="2">
    <source>
        <dbReference type="ARBA" id="ARBA00004123"/>
    </source>
</evidence>
<evidence type="ECO:0000256" key="27">
    <source>
        <dbReference type="ARBA" id="ARBA00047899"/>
    </source>
</evidence>
<evidence type="ECO:0000256" key="11">
    <source>
        <dbReference type="ARBA" id="ARBA00022490"/>
    </source>
</evidence>
<dbReference type="PANTHER" id="PTHR12209">
    <property type="entry name" value="NON-SPECIFIC SERINE/THREONINE PROTEIN KINASE"/>
    <property type="match status" value="1"/>
</dbReference>
<dbReference type="GO" id="GO:0005634">
    <property type="term" value="C:nucleus"/>
    <property type="evidence" value="ECO:0007669"/>
    <property type="project" value="UniProtKB-SubCell"/>
</dbReference>
<evidence type="ECO:0000256" key="24">
    <source>
        <dbReference type="ARBA" id="ARBA00023242"/>
    </source>
</evidence>
<evidence type="ECO:0000256" key="7">
    <source>
        <dbReference type="ARBA" id="ARBA00012513"/>
    </source>
</evidence>
<dbReference type="Proteomes" id="UP000694255">
    <property type="component" value="Unassembled WGS sequence"/>
</dbReference>
<dbReference type="PROSITE" id="PS50011">
    <property type="entry name" value="PROTEIN_KINASE_DOM"/>
    <property type="match status" value="1"/>
</dbReference>
<dbReference type="EMBL" id="JAGSYN010000032">
    <property type="protein sequence ID" value="KAG7666203.1"/>
    <property type="molecule type" value="Genomic_DNA"/>
</dbReference>
<dbReference type="GO" id="GO:0000408">
    <property type="term" value="C:EKC/KEOPS complex"/>
    <property type="evidence" value="ECO:0007669"/>
    <property type="project" value="TreeGrafter"/>
</dbReference>
<dbReference type="GO" id="GO:0016787">
    <property type="term" value="F:hydrolase activity"/>
    <property type="evidence" value="ECO:0007669"/>
    <property type="project" value="UniProtKB-KW"/>
</dbReference>
<reference evidence="30 31" key="1">
    <citation type="journal article" date="2021" name="DNA Res.">
        <title>Genome analysis of Candida subhashii reveals its hybrid nature and dual mitochondrial genome conformations.</title>
        <authorList>
            <person name="Mixao V."/>
            <person name="Hegedusova E."/>
            <person name="Saus E."/>
            <person name="Pryszcz L.P."/>
            <person name="Cillingova A."/>
            <person name="Nosek J."/>
            <person name="Gabaldon T."/>
        </authorList>
    </citation>
    <scope>NUCLEOTIDE SEQUENCE [LARGE SCALE GENOMIC DNA]</scope>
    <source>
        <strain evidence="30 31">CBS 10753</strain>
    </source>
</reference>
<dbReference type="RefSeq" id="XP_049266435.1">
    <property type="nucleotide sequence ID" value="XM_049406429.1"/>
</dbReference>
<keyword evidence="10" id="KW-0158">Chromosome</keyword>
<accession>A0A8J5QU56</accession>
<keyword evidence="15" id="KW-0819">tRNA processing</keyword>
<keyword evidence="20" id="KW-0779">Telomere</keyword>
<evidence type="ECO:0000313" key="30">
    <source>
        <dbReference type="EMBL" id="KAG7666203.1"/>
    </source>
</evidence>
<dbReference type="InterPro" id="IPR018934">
    <property type="entry name" value="RIO_dom"/>
</dbReference>
<dbReference type="Pfam" id="PF01163">
    <property type="entry name" value="RIO1"/>
    <property type="match status" value="1"/>
</dbReference>
<evidence type="ECO:0000256" key="23">
    <source>
        <dbReference type="ARBA" id="ARBA00023163"/>
    </source>
</evidence>
<gene>
    <name evidence="30" type="ORF">J8A68_000263</name>
</gene>
<proteinExistence type="inferred from homology"/>
<keyword evidence="14" id="KW-0808">Transferase</keyword>
<keyword evidence="24" id="KW-0539">Nucleus</keyword>
<evidence type="ECO:0000256" key="13">
    <source>
        <dbReference type="ARBA" id="ARBA00022553"/>
    </source>
</evidence>
<dbReference type="GO" id="GO:0005829">
    <property type="term" value="C:cytosol"/>
    <property type="evidence" value="ECO:0007669"/>
    <property type="project" value="TreeGrafter"/>
</dbReference>
<dbReference type="FunFam" id="1.10.510.10:FF:000745">
    <property type="entry name" value="Serine/threonine-protein kinase BUD32"/>
    <property type="match status" value="1"/>
</dbReference>
<evidence type="ECO:0000256" key="20">
    <source>
        <dbReference type="ARBA" id="ARBA00022895"/>
    </source>
</evidence>
<dbReference type="InterPro" id="IPR000719">
    <property type="entry name" value="Prot_kinase_dom"/>
</dbReference>
<dbReference type="GO" id="GO:0008033">
    <property type="term" value="P:tRNA processing"/>
    <property type="evidence" value="ECO:0007669"/>
    <property type="project" value="UniProtKB-KW"/>
</dbReference>
<evidence type="ECO:0000256" key="4">
    <source>
        <dbReference type="ARBA" id="ARBA00004574"/>
    </source>
</evidence>
<keyword evidence="11" id="KW-0963">Cytoplasm</keyword>
<dbReference type="GeneID" id="73467064"/>
<evidence type="ECO:0000256" key="22">
    <source>
        <dbReference type="ARBA" id="ARBA00023159"/>
    </source>
</evidence>
<evidence type="ECO:0000256" key="10">
    <source>
        <dbReference type="ARBA" id="ARBA00022454"/>
    </source>
</evidence>
<organism evidence="30 31">
    <name type="scientific">[Candida] subhashii</name>
    <dbReference type="NCBI Taxonomy" id="561895"/>
    <lineage>
        <taxon>Eukaryota</taxon>
        <taxon>Fungi</taxon>
        <taxon>Dikarya</taxon>
        <taxon>Ascomycota</taxon>
        <taxon>Saccharomycotina</taxon>
        <taxon>Pichiomycetes</taxon>
        <taxon>Debaryomycetaceae</taxon>
        <taxon>Spathaspora</taxon>
    </lineage>
</organism>
<dbReference type="NCBIfam" id="TIGR03724">
    <property type="entry name" value="arch_bud32"/>
    <property type="match status" value="1"/>
</dbReference>
<evidence type="ECO:0000256" key="17">
    <source>
        <dbReference type="ARBA" id="ARBA00022777"/>
    </source>
</evidence>
<keyword evidence="21" id="KW-0805">Transcription regulation</keyword>
<evidence type="ECO:0000256" key="28">
    <source>
        <dbReference type="ARBA" id="ARBA00048679"/>
    </source>
</evidence>
<evidence type="ECO:0000256" key="15">
    <source>
        <dbReference type="ARBA" id="ARBA00022694"/>
    </source>
</evidence>
<dbReference type="GO" id="GO:0070525">
    <property type="term" value="P:tRNA threonylcarbamoyladenosine metabolic process"/>
    <property type="evidence" value="ECO:0007669"/>
    <property type="project" value="TreeGrafter"/>
</dbReference>
<dbReference type="InterPro" id="IPR022495">
    <property type="entry name" value="Bud32"/>
</dbReference>
<evidence type="ECO:0000313" key="31">
    <source>
        <dbReference type="Proteomes" id="UP000694255"/>
    </source>
</evidence>
<comment type="catalytic activity">
    <reaction evidence="28">
        <text>L-seryl-[protein] + ATP = O-phospho-L-seryl-[protein] + ADP + H(+)</text>
        <dbReference type="Rhea" id="RHEA:17989"/>
        <dbReference type="Rhea" id="RHEA-COMP:9863"/>
        <dbReference type="Rhea" id="RHEA-COMP:11604"/>
        <dbReference type="ChEBI" id="CHEBI:15378"/>
        <dbReference type="ChEBI" id="CHEBI:29999"/>
        <dbReference type="ChEBI" id="CHEBI:30616"/>
        <dbReference type="ChEBI" id="CHEBI:83421"/>
        <dbReference type="ChEBI" id="CHEBI:456216"/>
        <dbReference type="EC" id="2.7.11.1"/>
    </reaction>
</comment>